<proteinExistence type="predicted"/>
<organism evidence="1 2">
    <name type="scientific">Eleusine coracana subsp. coracana</name>
    <dbReference type="NCBI Taxonomy" id="191504"/>
    <lineage>
        <taxon>Eukaryota</taxon>
        <taxon>Viridiplantae</taxon>
        <taxon>Streptophyta</taxon>
        <taxon>Embryophyta</taxon>
        <taxon>Tracheophyta</taxon>
        <taxon>Spermatophyta</taxon>
        <taxon>Magnoliopsida</taxon>
        <taxon>Liliopsida</taxon>
        <taxon>Poales</taxon>
        <taxon>Poaceae</taxon>
        <taxon>PACMAD clade</taxon>
        <taxon>Chloridoideae</taxon>
        <taxon>Cynodonteae</taxon>
        <taxon>Eleusininae</taxon>
        <taxon>Eleusine</taxon>
    </lineage>
</organism>
<reference evidence="1" key="1">
    <citation type="journal article" date="2018" name="DNA Res.">
        <title>Multiple hybrid de novo genome assembly of finger millet, an orphan allotetraploid crop.</title>
        <authorList>
            <person name="Hatakeyama M."/>
            <person name="Aluri S."/>
            <person name="Balachadran M.T."/>
            <person name="Sivarajan S.R."/>
            <person name="Patrignani A."/>
            <person name="Gruter S."/>
            <person name="Poveda L."/>
            <person name="Shimizu-Inatsugi R."/>
            <person name="Baeten J."/>
            <person name="Francoijs K.J."/>
            <person name="Nataraja K.N."/>
            <person name="Reddy Y.A.N."/>
            <person name="Phadnis S."/>
            <person name="Ravikumar R.L."/>
            <person name="Schlapbach R."/>
            <person name="Sreeman S.M."/>
            <person name="Shimizu K.K."/>
        </authorList>
    </citation>
    <scope>NUCLEOTIDE SEQUENCE</scope>
</reference>
<sequence>MTRSKMRIVGETKRSAGTMRESIYDMDNATPMTSDKLKKLGWSCRSLKETITNTVEFCKTAGFLADVEGEHNHFPSVYNKI</sequence>
<keyword evidence="2" id="KW-1185">Reference proteome</keyword>
<accession>A0AAV5CK51</accession>
<protein>
    <submittedName>
        <fullName evidence="1">Uncharacterized protein</fullName>
    </submittedName>
</protein>
<comment type="caution">
    <text evidence="1">The sequence shown here is derived from an EMBL/GenBank/DDBJ whole genome shotgun (WGS) entry which is preliminary data.</text>
</comment>
<name>A0AAV5CK51_ELECO</name>
<reference evidence="1" key="2">
    <citation type="submission" date="2021-12" db="EMBL/GenBank/DDBJ databases">
        <title>Resequencing data analysis of finger millet.</title>
        <authorList>
            <person name="Hatakeyama M."/>
            <person name="Aluri S."/>
            <person name="Balachadran M.T."/>
            <person name="Sivarajan S.R."/>
            <person name="Poveda L."/>
            <person name="Shimizu-Inatsugi R."/>
            <person name="Schlapbach R."/>
            <person name="Sreeman S.M."/>
            <person name="Shimizu K.K."/>
        </authorList>
    </citation>
    <scope>NUCLEOTIDE SEQUENCE</scope>
</reference>
<evidence type="ECO:0000313" key="2">
    <source>
        <dbReference type="Proteomes" id="UP001054889"/>
    </source>
</evidence>
<dbReference type="Proteomes" id="UP001054889">
    <property type="component" value="Unassembled WGS sequence"/>
</dbReference>
<gene>
    <name evidence="1" type="primary">ga15420</name>
    <name evidence="1" type="ORF">PR202_ga15420</name>
</gene>
<evidence type="ECO:0000313" key="1">
    <source>
        <dbReference type="EMBL" id="GJM98409.1"/>
    </source>
</evidence>
<dbReference type="AlphaFoldDB" id="A0AAV5CK51"/>
<dbReference type="EMBL" id="BQKI01000007">
    <property type="protein sequence ID" value="GJM98409.1"/>
    <property type="molecule type" value="Genomic_DNA"/>
</dbReference>